<dbReference type="Proteomes" id="UP000029444">
    <property type="component" value="Unassembled WGS sequence"/>
</dbReference>
<keyword evidence="2" id="KW-0732">Signal</keyword>
<evidence type="ECO:0000313" key="4">
    <source>
        <dbReference type="Proteomes" id="UP000029444"/>
    </source>
</evidence>
<dbReference type="Gene3D" id="1.25.40.10">
    <property type="entry name" value="Tetratricopeptide repeat domain"/>
    <property type="match status" value="2"/>
</dbReference>
<dbReference type="SUPFAM" id="SSF48452">
    <property type="entry name" value="TPR-like"/>
    <property type="match status" value="1"/>
</dbReference>
<protein>
    <submittedName>
        <fullName evidence="3">Uncharacterized protein</fullName>
    </submittedName>
</protein>
<evidence type="ECO:0000256" key="1">
    <source>
        <dbReference type="SAM" id="Coils"/>
    </source>
</evidence>
<dbReference type="STRING" id="1177154.Y5S_03490"/>
<comment type="caution">
    <text evidence="3">The sequence shown here is derived from an EMBL/GenBank/DDBJ whole genome shotgun (WGS) entry which is preliminary data.</text>
</comment>
<dbReference type="eggNOG" id="COG0457">
    <property type="taxonomic scope" value="Bacteria"/>
</dbReference>
<dbReference type="PATRIC" id="fig|1177154.3.peg.3498"/>
<feature type="coiled-coil region" evidence="1">
    <location>
        <begin position="519"/>
        <end position="582"/>
    </location>
</feature>
<dbReference type="RefSeq" id="WP_035234933.1">
    <property type="nucleotide sequence ID" value="NZ_ARXV01000020.1"/>
</dbReference>
<feature type="signal peptide" evidence="2">
    <location>
        <begin position="1"/>
        <end position="24"/>
    </location>
</feature>
<sequence>MKQPPLKKWLLAACIAGTCATTQAANVEFFDDIDTGPTPLTLEQHRYLSFGEVMYDYYRHATFDAINQLLVNQQLELFDEDTDYAELLLGDLYVTYGLPDSAETIFNRLLKKDILSHTRAQTWLHKAALHYREGNLTEAAMILDGKKVDGLEAADEARRKLMLANILMAEGDFSGALDYLNGVPIETDEGRYATYNMGVALVRGGHEKQGLALLNSLLNQSADSDQALALRDRAALAAGLTQLRSGALEGAQAALRQVRSDGPFSEDALLALGLTNYRAGAIKRALPLWLEAVSRNSSHPSVQEALMLAPRAYEELGGMPQALAGYKYAATQYREALKDLQRAIENIQRSGWADNLLPEDINDAGFLPANSDDMAQGGELSYLYKLFSSNAFAQRFEHYRQIHQIKLMVEHWERSLPALVESYQIQQQTLARNLPNVRQAINQHQKEQEQLMMASDKLGMEIPNFVDMSSPEDVANAEQAIMWQKVDSMAKQFGSLPGSTHSNALRLRRMRGLLLWDIAHQSVEQREKQIQASKELEEESRILAERVAAVSLQIRDATLRTRDDLGQRLAQQQSRINEIKRMSEATLEALEQSMQDDALALLRANQKKLADQLAEAHLAVARLQDTSASGDTKQRTGS</sequence>
<gene>
    <name evidence="3" type="ORF">Y5S_03490</name>
</gene>
<dbReference type="AlphaFoldDB" id="A0A095UL25"/>
<organism evidence="3 4">
    <name type="scientific">Alcanivorax nanhaiticus</name>
    <dbReference type="NCBI Taxonomy" id="1177154"/>
    <lineage>
        <taxon>Bacteria</taxon>
        <taxon>Pseudomonadati</taxon>
        <taxon>Pseudomonadota</taxon>
        <taxon>Gammaproteobacteria</taxon>
        <taxon>Oceanospirillales</taxon>
        <taxon>Alcanivoracaceae</taxon>
        <taxon>Alcanivorax</taxon>
    </lineage>
</organism>
<evidence type="ECO:0000313" key="3">
    <source>
        <dbReference type="EMBL" id="KGD63215.1"/>
    </source>
</evidence>
<keyword evidence="1" id="KW-0175">Coiled coil</keyword>
<evidence type="ECO:0000256" key="2">
    <source>
        <dbReference type="SAM" id="SignalP"/>
    </source>
</evidence>
<reference evidence="3 4" key="1">
    <citation type="submission" date="2012-09" db="EMBL/GenBank/DDBJ databases">
        <title>Genome Sequence of alkane-degrading Bacterium Alcanivorax sp. 19-m-6.</title>
        <authorList>
            <person name="Lai Q."/>
            <person name="Shao Z."/>
        </authorList>
    </citation>
    <scope>NUCLEOTIDE SEQUENCE [LARGE SCALE GENOMIC DNA]</scope>
    <source>
        <strain evidence="3 4">19-m-6</strain>
    </source>
</reference>
<name>A0A095UL25_9GAMM</name>
<feature type="chain" id="PRO_5001919250" evidence="2">
    <location>
        <begin position="25"/>
        <end position="638"/>
    </location>
</feature>
<proteinExistence type="predicted"/>
<dbReference type="InterPro" id="IPR011990">
    <property type="entry name" value="TPR-like_helical_dom_sf"/>
</dbReference>
<accession>A0A095UL25</accession>
<dbReference type="EMBL" id="ARXV01000020">
    <property type="protein sequence ID" value="KGD63215.1"/>
    <property type="molecule type" value="Genomic_DNA"/>
</dbReference>
<keyword evidence="4" id="KW-1185">Reference proteome</keyword>